<dbReference type="AlphaFoldDB" id="U4R4U5"/>
<evidence type="ECO:0000313" key="13">
    <source>
        <dbReference type="EMBL" id="EPR13413.1"/>
    </source>
</evidence>
<gene>
    <name evidence="13" type="ORF">L323_05960</name>
</gene>
<dbReference type="OrthoDB" id="9800955at2"/>
<dbReference type="SUPFAM" id="SSF63446">
    <property type="entry name" value="Type I dockerin domain"/>
    <property type="match status" value="1"/>
</dbReference>
<accession>U4R4U5</accession>
<dbReference type="Proteomes" id="UP000016860">
    <property type="component" value="Unassembled WGS sequence"/>
</dbReference>
<evidence type="ECO:0000256" key="9">
    <source>
        <dbReference type="ARBA" id="ARBA00023326"/>
    </source>
</evidence>
<dbReference type="InterPro" id="IPR016134">
    <property type="entry name" value="Dockerin_dom"/>
</dbReference>
<dbReference type="CDD" id="cd14256">
    <property type="entry name" value="Dockerin_I"/>
    <property type="match status" value="1"/>
</dbReference>
<dbReference type="Pfam" id="PF00404">
    <property type="entry name" value="Dockerin_1"/>
    <property type="match status" value="1"/>
</dbReference>
<dbReference type="PROSITE" id="PS51766">
    <property type="entry name" value="DOCKERIN"/>
    <property type="match status" value="1"/>
</dbReference>
<comment type="catalytic activity">
    <reaction evidence="1">
        <text>Endohydrolysis of (1-&gt;4)-beta-D-glucosidic linkages in cellulose, lichenin and cereal beta-D-glucans.</text>
        <dbReference type="EC" id="3.2.1.4"/>
    </reaction>
</comment>
<dbReference type="Pfam" id="PF00150">
    <property type="entry name" value="Cellulase"/>
    <property type="match status" value="1"/>
</dbReference>
<keyword evidence="8 10" id="KW-0326">Glycosidase</keyword>
<dbReference type="InterPro" id="IPR001547">
    <property type="entry name" value="Glyco_hydro_5"/>
</dbReference>
<feature type="domain" description="Dockerin" evidence="12">
    <location>
        <begin position="384"/>
        <end position="443"/>
    </location>
</feature>
<dbReference type="InterPro" id="IPR036439">
    <property type="entry name" value="Dockerin_dom_sf"/>
</dbReference>
<evidence type="ECO:0000256" key="7">
    <source>
        <dbReference type="ARBA" id="ARBA00023277"/>
    </source>
</evidence>
<keyword evidence="5 10" id="KW-0378">Hydrolase</keyword>
<dbReference type="Gene3D" id="3.20.20.80">
    <property type="entry name" value="Glycosidases"/>
    <property type="match status" value="1"/>
</dbReference>
<evidence type="ECO:0000259" key="12">
    <source>
        <dbReference type="PROSITE" id="PS51766"/>
    </source>
</evidence>
<dbReference type="InterPro" id="IPR002105">
    <property type="entry name" value="Dockerin_1_rpt"/>
</dbReference>
<dbReference type="PANTHER" id="PTHR31297:SF41">
    <property type="entry name" value="ENDOGLUCANASE, PUTATIVE (AFU_ORTHOLOGUE AFUA_5G01830)-RELATED"/>
    <property type="match status" value="1"/>
</dbReference>
<dbReference type="RefSeq" id="WP_020814773.1">
    <property type="nucleotide sequence ID" value="NZ_ATAY01000020.1"/>
</dbReference>
<dbReference type="GO" id="GO:0030245">
    <property type="term" value="P:cellulose catabolic process"/>
    <property type="evidence" value="ECO:0007669"/>
    <property type="project" value="UniProtKB-KW"/>
</dbReference>
<keyword evidence="7" id="KW-0119">Carbohydrate metabolism</keyword>
<dbReference type="GO" id="GO:0008422">
    <property type="term" value="F:beta-glucosidase activity"/>
    <property type="evidence" value="ECO:0007669"/>
    <property type="project" value="TreeGrafter"/>
</dbReference>
<dbReference type="PROSITE" id="PS00448">
    <property type="entry name" value="CLOS_CELLULOSOME_RPT"/>
    <property type="match status" value="1"/>
</dbReference>
<keyword evidence="4 11" id="KW-0732">Signal</keyword>
<feature type="signal peptide" evidence="11">
    <location>
        <begin position="1"/>
        <end position="30"/>
    </location>
</feature>
<sequence>MQRRKFRKTMSFFMIFSLLSSLLFTSNVFAASSLTDYKTATETVKNMGIGWNLGNTLEACGDWINGSTVKDYETAWGNPVTTKEMIDGIRAAGFKTVRIPVAWSNLMSADYTINSELLKRVKEVADYCSANDLYAIVNIHWDGGWFEKFATDYDECMKKYTSIWTQISNYFKDYPKNLIFESLNEEGCWNSIWNRYGGSSGEDKTRAYNILNNINQKFVNIVRASGGNNASRCLLIAGYATDIDLTCDACFKMPTDTISNKLIISVHYYTPSTFTILEQDADWGKCATTWGTDAEINQVKTDFTKMKNKFSNNGVPVIIGEYGTTTVNKDPASVRLYITTVCKTAYDMGFCPLLWDSSTHYSRTEGKIKDPQLAAMFLQYKEATTIVLGDVNADNSVDALDYALLKKYLLGADSTINVKNADLNGDGIIDALDLAKLKILLLK</sequence>
<reference evidence="13 14" key="1">
    <citation type="journal article" date="2013" name="Genome Announc.">
        <title>Draft Genome Sequence of the Cellulolytic Bacterium Clostridium papyrosolvens C7 (ATCC 700395).</title>
        <authorList>
            <person name="Zepeda V."/>
            <person name="Dassa B."/>
            <person name="Borovok I."/>
            <person name="Lamed R."/>
            <person name="Bayer E.A."/>
            <person name="Cate J.H."/>
        </authorList>
    </citation>
    <scope>NUCLEOTIDE SEQUENCE [LARGE SCALE GENOMIC DNA]</scope>
    <source>
        <strain evidence="13 14">C7</strain>
    </source>
</reference>
<organism evidence="13 14">
    <name type="scientific">Ruminiclostridium papyrosolvens C7</name>
    <dbReference type="NCBI Taxonomy" id="1330534"/>
    <lineage>
        <taxon>Bacteria</taxon>
        <taxon>Bacillati</taxon>
        <taxon>Bacillota</taxon>
        <taxon>Clostridia</taxon>
        <taxon>Eubacteriales</taxon>
        <taxon>Oscillospiraceae</taxon>
        <taxon>Ruminiclostridium</taxon>
    </lineage>
</organism>
<dbReference type="GO" id="GO:0009986">
    <property type="term" value="C:cell surface"/>
    <property type="evidence" value="ECO:0007669"/>
    <property type="project" value="TreeGrafter"/>
</dbReference>
<evidence type="ECO:0000256" key="2">
    <source>
        <dbReference type="ARBA" id="ARBA00005641"/>
    </source>
</evidence>
<keyword evidence="9" id="KW-0624">Polysaccharide degradation</keyword>
<evidence type="ECO:0000256" key="3">
    <source>
        <dbReference type="ARBA" id="ARBA00012601"/>
    </source>
</evidence>
<feature type="chain" id="PRO_5004654336" description="cellulase" evidence="11">
    <location>
        <begin position="31"/>
        <end position="443"/>
    </location>
</feature>
<dbReference type="GO" id="GO:0008810">
    <property type="term" value="F:cellulase activity"/>
    <property type="evidence" value="ECO:0007669"/>
    <property type="project" value="UniProtKB-EC"/>
</dbReference>
<dbReference type="PATRIC" id="fig|1330534.3.peg.1189"/>
<dbReference type="EC" id="3.2.1.4" evidence="3"/>
<evidence type="ECO:0000256" key="4">
    <source>
        <dbReference type="ARBA" id="ARBA00022729"/>
    </source>
</evidence>
<dbReference type="EMBL" id="ATAY01000020">
    <property type="protein sequence ID" value="EPR13413.1"/>
    <property type="molecule type" value="Genomic_DNA"/>
</dbReference>
<proteinExistence type="inferred from homology"/>
<dbReference type="SUPFAM" id="SSF51445">
    <property type="entry name" value="(Trans)glycosidases"/>
    <property type="match status" value="1"/>
</dbReference>
<evidence type="ECO:0000256" key="11">
    <source>
        <dbReference type="SAM" id="SignalP"/>
    </source>
</evidence>
<keyword evidence="6" id="KW-0136">Cellulose degradation</keyword>
<dbReference type="PANTHER" id="PTHR31297">
    <property type="entry name" value="GLUCAN ENDO-1,6-BETA-GLUCOSIDASE B"/>
    <property type="match status" value="1"/>
</dbReference>
<name>U4R4U5_9FIRM</name>
<evidence type="ECO:0000313" key="14">
    <source>
        <dbReference type="Proteomes" id="UP000016860"/>
    </source>
</evidence>
<comment type="caution">
    <text evidence="13">The sequence shown here is derived from an EMBL/GenBank/DDBJ whole genome shotgun (WGS) entry which is preliminary data.</text>
</comment>
<dbReference type="GO" id="GO:0005576">
    <property type="term" value="C:extracellular region"/>
    <property type="evidence" value="ECO:0007669"/>
    <property type="project" value="TreeGrafter"/>
</dbReference>
<evidence type="ECO:0000256" key="8">
    <source>
        <dbReference type="ARBA" id="ARBA00023295"/>
    </source>
</evidence>
<evidence type="ECO:0000256" key="5">
    <source>
        <dbReference type="ARBA" id="ARBA00022801"/>
    </source>
</evidence>
<dbReference type="Gene3D" id="1.10.1330.10">
    <property type="entry name" value="Dockerin domain"/>
    <property type="match status" value="1"/>
</dbReference>
<comment type="similarity">
    <text evidence="2 10">Belongs to the glycosyl hydrolase 5 (cellulase A) family.</text>
</comment>
<evidence type="ECO:0000256" key="6">
    <source>
        <dbReference type="ARBA" id="ARBA00023001"/>
    </source>
</evidence>
<dbReference type="InterPro" id="IPR050386">
    <property type="entry name" value="Glycosyl_hydrolase_5"/>
</dbReference>
<protein>
    <recommendedName>
        <fullName evidence="3">cellulase</fullName>
        <ecNumber evidence="3">3.2.1.4</ecNumber>
    </recommendedName>
</protein>
<dbReference type="STRING" id="1330534.L323_05960"/>
<evidence type="ECO:0000256" key="1">
    <source>
        <dbReference type="ARBA" id="ARBA00000966"/>
    </source>
</evidence>
<dbReference type="InterPro" id="IPR017853">
    <property type="entry name" value="GH"/>
</dbReference>
<evidence type="ECO:0000256" key="10">
    <source>
        <dbReference type="RuleBase" id="RU361153"/>
    </source>
</evidence>